<dbReference type="GO" id="GO:0005829">
    <property type="term" value="C:cytosol"/>
    <property type="evidence" value="ECO:0007669"/>
    <property type="project" value="TreeGrafter"/>
</dbReference>
<evidence type="ECO:0000256" key="2">
    <source>
        <dbReference type="ARBA" id="ARBA00022722"/>
    </source>
</evidence>
<dbReference type="Gene3D" id="1.10.486.10">
    <property type="entry name" value="PCRA, domain 4"/>
    <property type="match status" value="1"/>
</dbReference>
<evidence type="ECO:0000259" key="17">
    <source>
        <dbReference type="PROSITE" id="PS51198"/>
    </source>
</evidence>
<dbReference type="InterPro" id="IPR013986">
    <property type="entry name" value="DExx_box_DNA_helicase_dom_sf"/>
</dbReference>
<comment type="catalytic activity">
    <reaction evidence="12">
        <text>Couples ATP hydrolysis with the unwinding of duplex DNA by translocating in the 3'-5' direction.</text>
        <dbReference type="EC" id="5.6.2.4"/>
    </reaction>
</comment>
<reference evidence="19" key="1">
    <citation type="submission" date="2020-02" db="EMBL/GenBank/DDBJ databases">
        <authorList>
            <person name="Meier V. D."/>
        </authorList>
    </citation>
    <scope>NUCLEOTIDE SEQUENCE</scope>
    <source>
        <strain evidence="19">AVDCRST_MAG16</strain>
    </source>
</reference>
<dbReference type="InterPro" id="IPR027417">
    <property type="entry name" value="P-loop_NTPase"/>
</dbReference>
<dbReference type="InterPro" id="IPR014017">
    <property type="entry name" value="DNA_helicase_UvrD-like_C"/>
</dbReference>
<dbReference type="GO" id="GO:0004527">
    <property type="term" value="F:exonuclease activity"/>
    <property type="evidence" value="ECO:0007669"/>
    <property type="project" value="UniProtKB-KW"/>
</dbReference>
<evidence type="ECO:0000256" key="11">
    <source>
        <dbReference type="ARBA" id="ARBA00023235"/>
    </source>
</evidence>
<evidence type="ECO:0000259" key="18">
    <source>
        <dbReference type="PROSITE" id="PS51217"/>
    </source>
</evidence>
<evidence type="ECO:0000313" key="19">
    <source>
        <dbReference type="EMBL" id="CAA9343328.1"/>
    </source>
</evidence>
<evidence type="ECO:0000256" key="15">
    <source>
        <dbReference type="PROSITE-ProRule" id="PRU00560"/>
    </source>
</evidence>
<name>A0A6J4LWM0_9ACTN</name>
<dbReference type="CDD" id="cd17932">
    <property type="entry name" value="DEXQc_UvrD"/>
    <property type="match status" value="1"/>
</dbReference>
<evidence type="ECO:0000256" key="5">
    <source>
        <dbReference type="ARBA" id="ARBA00022801"/>
    </source>
</evidence>
<sequence>MTALHPPPAVRPMPLDVLVEVLERPISDEQAAVVTAPLEAGVVVAGAGSGKTATMVARVVWLVGSGLVTPDQVLGLTFTTKAADELAVRVRHGLRRLRAAGLQPDTPSTGRSDVPLPPDVTSLEPTVSTYHAYAARLVRDHALRLGREPGARLVTPATSWQLAARAVGSYDGPMEAVTWAESTVVQAVLALAGDLSEHLVGGQEVLDVGAWLQKTAAATRKLQGPAKKVLALQEAREQLLPVVERYAALKRERELLDFGDVVALAAELARTCPQVREVERATSRVVLLDEYQDTGAAQEVLLSSLFGDGHPVTAVGDPCQSIYGWRGASAGTLRRFPSAYAAARSTPRTLSTTYRSGGRLLRLANLVSDELRTEGVRVPRLAPAPGREDDGQVRCALLADVDTEARWVADQVVAGLAALPAEEGRYWARAAVLCRKRSMFPRLRAAFDELDVPVEVVGLGGLLAVPEVADLRATLQVLDDPTADAAVLRLLTGPRWRLGPRDLAALGRRARQLVRGGTAAPDDPVEAVVLGVDESQVGSLVDALDDLPPSGDRDPLSSEGRRRLETLRDELRALRRRIDQPLPDLVADVERTLGLDVEVSARPGTTDPASARADLDAFADAAAQFAGDTAQDGAGEAVLSAFLAHLSAAEDEEHGLDTGAVSGADTVKLMTVHAAKGLEWPVVAVPGLSRSTGTGAAVFPAKPVASTSWTANFRLLPFPLRGDRTELPALSGLEPEDLKAHTEANAARDAREERRLAYVAVTRAEQLLLCSGYHWGEGAGVVGPSVFLHEARQACEDGAGEVDVWEDEPLEDNPVVGSGRTAAWPSPAPPAGPAVQAAARRVREIMAELASGPLGGNGTAGAATLSTATLSTAAIDRATLDAAALDAAAFDAAALDAAALDAAALDAAALDAAALDPAAREVVDRWDDDLRRLAEEAARRRSRRTTALLPPVLSVTGLVELQRDRAALARSLLRPLPRPPSPVTRRGTAFHAWLESTVFGQPQLLDPDDLPGAADQGAAVDDDLQLLQDAFRSSSWWGRQPQEIEVPFEMEVEGLLVRGRIDAVFADDDGGWDVVDWKTGRQPSGEGARAAAVQLAAYRLAWHQLTGAPLERVRAAFFYVRTGATVRPADLLDTTGLRALVAGVPTLDP</sequence>
<dbReference type="InterPro" id="IPR014016">
    <property type="entry name" value="UvrD-like_ATP-bd"/>
</dbReference>
<dbReference type="GO" id="GO:0003677">
    <property type="term" value="F:DNA binding"/>
    <property type="evidence" value="ECO:0007669"/>
    <property type="project" value="UniProtKB-KW"/>
</dbReference>
<dbReference type="InterPro" id="IPR000212">
    <property type="entry name" value="DNA_helicase_UvrD/REP"/>
</dbReference>
<dbReference type="PANTHER" id="PTHR11070">
    <property type="entry name" value="UVRD / RECB / PCRA DNA HELICASE FAMILY MEMBER"/>
    <property type="match status" value="1"/>
</dbReference>
<dbReference type="Gene3D" id="3.40.50.300">
    <property type="entry name" value="P-loop containing nucleotide triphosphate hydrolases"/>
    <property type="match status" value="3"/>
</dbReference>
<keyword evidence="5 15" id="KW-0378">Hydrolase</keyword>
<dbReference type="SUPFAM" id="SSF52980">
    <property type="entry name" value="Restriction endonuclease-like"/>
    <property type="match status" value="1"/>
</dbReference>
<dbReference type="SUPFAM" id="SSF52540">
    <property type="entry name" value="P-loop containing nucleoside triphosphate hydrolases"/>
    <property type="match status" value="1"/>
</dbReference>
<keyword evidence="11" id="KW-0413">Isomerase</keyword>
<dbReference type="InterPro" id="IPR011335">
    <property type="entry name" value="Restrct_endonuc-II-like"/>
</dbReference>
<dbReference type="EMBL" id="CADCUE010000173">
    <property type="protein sequence ID" value="CAA9343328.1"/>
    <property type="molecule type" value="Genomic_DNA"/>
</dbReference>
<evidence type="ECO:0000256" key="13">
    <source>
        <dbReference type="ARBA" id="ARBA00034808"/>
    </source>
</evidence>
<dbReference type="PANTHER" id="PTHR11070:SF55">
    <property type="entry name" value="DNA 3'-5' HELICASE"/>
    <property type="match status" value="1"/>
</dbReference>
<keyword evidence="2" id="KW-0540">Nuclease</keyword>
<dbReference type="PROSITE" id="PS51198">
    <property type="entry name" value="UVRD_HELICASE_ATP_BIND"/>
    <property type="match status" value="1"/>
</dbReference>
<comment type="catalytic activity">
    <reaction evidence="14">
        <text>ATP + H2O = ADP + phosphate + H(+)</text>
        <dbReference type="Rhea" id="RHEA:13065"/>
        <dbReference type="ChEBI" id="CHEBI:15377"/>
        <dbReference type="ChEBI" id="CHEBI:15378"/>
        <dbReference type="ChEBI" id="CHEBI:30616"/>
        <dbReference type="ChEBI" id="CHEBI:43474"/>
        <dbReference type="ChEBI" id="CHEBI:456216"/>
        <dbReference type="EC" id="5.6.2.4"/>
    </reaction>
</comment>
<keyword evidence="3 15" id="KW-0547">Nucleotide-binding</keyword>
<dbReference type="GO" id="GO:0043138">
    <property type="term" value="F:3'-5' DNA helicase activity"/>
    <property type="evidence" value="ECO:0007669"/>
    <property type="project" value="UniProtKB-EC"/>
</dbReference>
<keyword evidence="7" id="KW-0269">Exonuclease</keyword>
<evidence type="ECO:0000256" key="12">
    <source>
        <dbReference type="ARBA" id="ARBA00034617"/>
    </source>
</evidence>
<evidence type="ECO:0000256" key="10">
    <source>
        <dbReference type="ARBA" id="ARBA00023204"/>
    </source>
</evidence>
<proteinExistence type="inferred from homology"/>
<evidence type="ECO:0000256" key="6">
    <source>
        <dbReference type="ARBA" id="ARBA00022806"/>
    </source>
</evidence>
<dbReference type="AlphaFoldDB" id="A0A6J4LWM0"/>
<evidence type="ECO:0000256" key="4">
    <source>
        <dbReference type="ARBA" id="ARBA00022763"/>
    </source>
</evidence>
<organism evidence="19">
    <name type="scientific">uncultured Frankineae bacterium</name>
    <dbReference type="NCBI Taxonomy" id="437475"/>
    <lineage>
        <taxon>Bacteria</taxon>
        <taxon>Bacillati</taxon>
        <taxon>Actinomycetota</taxon>
        <taxon>Actinomycetes</taxon>
        <taxon>Frankiales</taxon>
        <taxon>environmental samples</taxon>
    </lineage>
</organism>
<dbReference type="Pfam" id="PF00580">
    <property type="entry name" value="UvrD-helicase"/>
    <property type="match status" value="1"/>
</dbReference>
<dbReference type="Pfam" id="PF13361">
    <property type="entry name" value="UvrD_C"/>
    <property type="match status" value="1"/>
</dbReference>
<evidence type="ECO:0000256" key="7">
    <source>
        <dbReference type="ARBA" id="ARBA00022839"/>
    </source>
</evidence>
<comment type="similarity">
    <text evidence="1">Belongs to the helicase family. UvrD subfamily.</text>
</comment>
<evidence type="ECO:0000256" key="1">
    <source>
        <dbReference type="ARBA" id="ARBA00009922"/>
    </source>
</evidence>
<accession>A0A6J4LWM0</accession>
<feature type="domain" description="UvrD-like helicase ATP-binding" evidence="17">
    <location>
        <begin position="24"/>
        <end position="357"/>
    </location>
</feature>
<dbReference type="EC" id="5.6.2.4" evidence="13"/>
<keyword evidence="8 15" id="KW-0067">ATP-binding</keyword>
<feature type="region of interest" description="Disordered" evidence="16">
    <location>
        <begin position="99"/>
        <end position="119"/>
    </location>
</feature>
<dbReference type="GO" id="GO:0000725">
    <property type="term" value="P:recombinational repair"/>
    <property type="evidence" value="ECO:0007669"/>
    <property type="project" value="TreeGrafter"/>
</dbReference>
<dbReference type="GO" id="GO:0033202">
    <property type="term" value="C:DNA helicase complex"/>
    <property type="evidence" value="ECO:0007669"/>
    <property type="project" value="TreeGrafter"/>
</dbReference>
<keyword evidence="10" id="KW-0234">DNA repair</keyword>
<dbReference type="GO" id="GO:0005524">
    <property type="term" value="F:ATP binding"/>
    <property type="evidence" value="ECO:0007669"/>
    <property type="project" value="UniProtKB-UniRule"/>
</dbReference>
<dbReference type="Gene3D" id="1.10.10.160">
    <property type="match status" value="1"/>
</dbReference>
<feature type="domain" description="UvrD-like helicase C-terminal" evidence="18">
    <location>
        <begin position="358"/>
        <end position="677"/>
    </location>
</feature>
<dbReference type="InterPro" id="IPR038726">
    <property type="entry name" value="PDDEXK_AddAB-type"/>
</dbReference>
<keyword evidence="4" id="KW-0227">DNA damage</keyword>
<dbReference type="Pfam" id="PF12705">
    <property type="entry name" value="PDDEXK_1"/>
    <property type="match status" value="1"/>
</dbReference>
<dbReference type="InterPro" id="IPR011604">
    <property type="entry name" value="PDDEXK-like_dom_sf"/>
</dbReference>
<keyword evidence="6 15" id="KW-0347">Helicase</keyword>
<dbReference type="PROSITE" id="PS51217">
    <property type="entry name" value="UVRD_HELICASE_CTER"/>
    <property type="match status" value="1"/>
</dbReference>
<evidence type="ECO:0000256" key="14">
    <source>
        <dbReference type="ARBA" id="ARBA00048988"/>
    </source>
</evidence>
<evidence type="ECO:0000256" key="9">
    <source>
        <dbReference type="ARBA" id="ARBA00023125"/>
    </source>
</evidence>
<feature type="binding site" evidence="15">
    <location>
        <begin position="45"/>
        <end position="52"/>
    </location>
    <ligand>
        <name>ATP</name>
        <dbReference type="ChEBI" id="CHEBI:30616"/>
    </ligand>
</feature>
<evidence type="ECO:0000256" key="16">
    <source>
        <dbReference type="SAM" id="MobiDB-lite"/>
    </source>
</evidence>
<protein>
    <recommendedName>
        <fullName evidence="13">DNA 3'-5' helicase</fullName>
        <ecNumber evidence="13">5.6.2.4</ecNumber>
    </recommendedName>
</protein>
<gene>
    <name evidence="19" type="ORF">AVDCRST_MAG16-1904</name>
</gene>
<evidence type="ECO:0000256" key="8">
    <source>
        <dbReference type="ARBA" id="ARBA00022840"/>
    </source>
</evidence>
<evidence type="ECO:0000256" key="3">
    <source>
        <dbReference type="ARBA" id="ARBA00022741"/>
    </source>
</evidence>
<dbReference type="Gene3D" id="3.90.320.10">
    <property type="match status" value="1"/>
</dbReference>
<keyword evidence="9" id="KW-0238">DNA-binding</keyword>